<evidence type="ECO:0000256" key="4">
    <source>
        <dbReference type="ARBA" id="ARBA00016743"/>
    </source>
</evidence>
<evidence type="ECO:0000256" key="2">
    <source>
        <dbReference type="ARBA" id="ARBA00005102"/>
    </source>
</evidence>
<dbReference type="FunFam" id="3.40.50.980:FF:000002">
    <property type="entry name" value="Enterobactin synthetase component F"/>
    <property type="match status" value="1"/>
</dbReference>
<dbReference type="InterPro" id="IPR023213">
    <property type="entry name" value="CAT-like_dom_sf"/>
</dbReference>
<dbReference type="NCBIfam" id="TIGR03605">
    <property type="entry name" value="antibiot_sagB"/>
    <property type="match status" value="1"/>
</dbReference>
<dbReference type="InterPro" id="IPR020845">
    <property type="entry name" value="AMP-binding_CS"/>
</dbReference>
<dbReference type="eggNOG" id="COG1020">
    <property type="taxonomic scope" value="Bacteria"/>
</dbReference>
<dbReference type="CDD" id="cd19535">
    <property type="entry name" value="Cyc_NRPS"/>
    <property type="match status" value="1"/>
</dbReference>
<dbReference type="GO" id="GO:0043041">
    <property type="term" value="P:amino acid activation for nonribosomal peptide biosynthetic process"/>
    <property type="evidence" value="ECO:0007669"/>
    <property type="project" value="TreeGrafter"/>
</dbReference>
<dbReference type="InterPro" id="IPR045851">
    <property type="entry name" value="AMP-bd_C_sf"/>
</dbReference>
<feature type="domain" description="Carrier" evidence="9">
    <location>
        <begin position="1045"/>
        <end position="1119"/>
    </location>
</feature>
<evidence type="ECO:0000256" key="3">
    <source>
        <dbReference type="ARBA" id="ARBA00007380"/>
    </source>
</evidence>
<evidence type="ECO:0000256" key="1">
    <source>
        <dbReference type="ARBA" id="ARBA00001957"/>
    </source>
</evidence>
<evidence type="ECO:0000256" key="6">
    <source>
        <dbReference type="ARBA" id="ARBA00022553"/>
    </source>
</evidence>
<dbReference type="SUPFAM" id="SSF52777">
    <property type="entry name" value="CoA-dependent acyltransferases"/>
    <property type="match status" value="4"/>
</dbReference>
<dbReference type="OrthoDB" id="428071at2"/>
<proteinExistence type="inferred from homology"/>
<protein>
    <recommendedName>
        <fullName evidence="4">Phenyloxazoline synthase MbtB</fullName>
    </recommendedName>
    <alternativeName>
        <fullName evidence="8">Mycobactin synthetase protein B</fullName>
    </alternativeName>
</protein>
<dbReference type="GO" id="GO:0044550">
    <property type="term" value="P:secondary metabolite biosynthetic process"/>
    <property type="evidence" value="ECO:0007669"/>
    <property type="project" value="UniProtKB-ARBA"/>
</dbReference>
<dbReference type="SMART" id="SM00823">
    <property type="entry name" value="PKS_PP"/>
    <property type="match status" value="2"/>
</dbReference>
<dbReference type="STRING" id="118168.MC7420_2460"/>
<keyword evidence="6" id="KW-0597">Phosphoprotein</keyword>
<dbReference type="Pfam" id="PF13193">
    <property type="entry name" value="AMP-binding_C"/>
    <property type="match status" value="1"/>
</dbReference>
<dbReference type="InterPro" id="IPR025110">
    <property type="entry name" value="AMP-bd_C"/>
</dbReference>
<dbReference type="RefSeq" id="WP_006104235.1">
    <property type="nucleotide sequence ID" value="NZ_DS989863.1"/>
</dbReference>
<dbReference type="Gene3D" id="3.30.559.10">
    <property type="entry name" value="Chloramphenicol acetyltransferase-like domain"/>
    <property type="match status" value="2"/>
</dbReference>
<dbReference type="CDD" id="cd17643">
    <property type="entry name" value="A_NRPS_Cytc1-like"/>
    <property type="match status" value="1"/>
</dbReference>
<gene>
    <name evidence="10" type="ORF">MC7420_2460</name>
</gene>
<dbReference type="PROSITE" id="PS50075">
    <property type="entry name" value="CARRIER"/>
    <property type="match status" value="2"/>
</dbReference>
<dbReference type="Gene3D" id="3.40.109.10">
    <property type="entry name" value="NADH Oxidase"/>
    <property type="match status" value="1"/>
</dbReference>
<dbReference type="InterPro" id="IPR001242">
    <property type="entry name" value="Condensation_dom"/>
</dbReference>
<dbReference type="CDD" id="cd19531">
    <property type="entry name" value="LCL_NRPS-like"/>
    <property type="match status" value="1"/>
</dbReference>
<feature type="domain" description="Carrier" evidence="9">
    <location>
        <begin position="2372"/>
        <end position="2447"/>
    </location>
</feature>
<dbReference type="SUPFAM" id="SSF47336">
    <property type="entry name" value="ACP-like"/>
    <property type="match status" value="2"/>
</dbReference>
<dbReference type="InterPro" id="IPR009081">
    <property type="entry name" value="PP-bd_ACP"/>
</dbReference>
<dbReference type="FunFam" id="3.30.559.10:FF:000023">
    <property type="entry name" value="Non-ribosomal peptide synthetase"/>
    <property type="match status" value="1"/>
</dbReference>
<dbReference type="InterPro" id="IPR029479">
    <property type="entry name" value="Nitroreductase"/>
</dbReference>
<dbReference type="SUPFAM" id="SSF55469">
    <property type="entry name" value="FMN-dependent nitroreductase-like"/>
    <property type="match status" value="1"/>
</dbReference>
<dbReference type="Pfam" id="PF00668">
    <property type="entry name" value="Condensation"/>
    <property type="match status" value="2"/>
</dbReference>
<evidence type="ECO:0000256" key="7">
    <source>
        <dbReference type="ARBA" id="ARBA00022598"/>
    </source>
</evidence>
<dbReference type="FunFam" id="1.10.1200.10:FF:000016">
    <property type="entry name" value="Non-ribosomal peptide synthase"/>
    <property type="match status" value="1"/>
</dbReference>
<evidence type="ECO:0000259" key="9">
    <source>
        <dbReference type="PROSITE" id="PS50075"/>
    </source>
</evidence>
<comment type="pathway">
    <text evidence="2">Siderophore biosynthesis; mycobactin biosynthesis.</text>
</comment>
<reference evidence="10 11" key="1">
    <citation type="submission" date="2008-07" db="EMBL/GenBank/DDBJ databases">
        <authorList>
            <person name="Tandeau de Marsac N."/>
            <person name="Ferriera S."/>
            <person name="Johnson J."/>
            <person name="Kravitz S."/>
            <person name="Beeson K."/>
            <person name="Sutton G."/>
            <person name="Rogers Y.-H."/>
            <person name="Friedman R."/>
            <person name="Frazier M."/>
            <person name="Venter J.C."/>
        </authorList>
    </citation>
    <scope>NUCLEOTIDE SEQUENCE [LARGE SCALE GENOMIC DNA]</scope>
    <source>
        <strain evidence="10 11">PCC 7420</strain>
    </source>
</reference>
<evidence type="ECO:0000313" key="10">
    <source>
        <dbReference type="EMBL" id="EDX72552.1"/>
    </source>
</evidence>
<evidence type="ECO:0000256" key="5">
    <source>
        <dbReference type="ARBA" id="ARBA00022450"/>
    </source>
</evidence>
<dbReference type="NCBIfam" id="NF003417">
    <property type="entry name" value="PRK04813.1"/>
    <property type="match status" value="3"/>
</dbReference>
<dbReference type="FunFam" id="3.40.50.12780:FF:000012">
    <property type="entry name" value="Non-ribosomal peptide synthetase"/>
    <property type="match status" value="2"/>
</dbReference>
<dbReference type="InterPro" id="IPR044894">
    <property type="entry name" value="TubC_N_sf"/>
</dbReference>
<dbReference type="GO" id="GO:0016874">
    <property type="term" value="F:ligase activity"/>
    <property type="evidence" value="ECO:0007669"/>
    <property type="project" value="UniProtKB-KW"/>
</dbReference>
<dbReference type="GO" id="GO:0072330">
    <property type="term" value="P:monocarboxylic acid biosynthetic process"/>
    <property type="evidence" value="ECO:0007669"/>
    <property type="project" value="UniProtKB-ARBA"/>
</dbReference>
<dbReference type="Gene3D" id="1.10.1200.10">
    <property type="entry name" value="ACP-like"/>
    <property type="match status" value="2"/>
</dbReference>
<dbReference type="Gene3D" id="3.30.300.30">
    <property type="match status" value="3"/>
</dbReference>
<dbReference type="GO" id="GO:0016491">
    <property type="term" value="F:oxidoreductase activity"/>
    <property type="evidence" value="ECO:0007669"/>
    <property type="project" value="InterPro"/>
</dbReference>
<dbReference type="Gene3D" id="3.30.559.30">
    <property type="entry name" value="Nonribosomal peptide synthetase, condensation domain"/>
    <property type="match status" value="2"/>
</dbReference>
<dbReference type="Proteomes" id="UP000003835">
    <property type="component" value="Unassembled WGS sequence"/>
</dbReference>
<keyword evidence="5" id="KW-0596">Phosphopantetheine</keyword>
<name>B4VZM2_9CYAN</name>
<dbReference type="PANTHER" id="PTHR45527">
    <property type="entry name" value="NONRIBOSOMAL PEPTIDE SYNTHETASE"/>
    <property type="match status" value="1"/>
</dbReference>
<dbReference type="InterPro" id="IPR000873">
    <property type="entry name" value="AMP-dep_synth/lig_dom"/>
</dbReference>
<evidence type="ECO:0000313" key="11">
    <source>
        <dbReference type="Proteomes" id="UP000003835"/>
    </source>
</evidence>
<dbReference type="Pfam" id="PF00550">
    <property type="entry name" value="PP-binding"/>
    <property type="match status" value="2"/>
</dbReference>
<dbReference type="InterPro" id="IPR020051">
    <property type="entry name" value="SagB-type_dehydrogenase"/>
</dbReference>
<dbReference type="SUPFAM" id="SSF56801">
    <property type="entry name" value="Acetyl-CoA synthetase-like"/>
    <property type="match status" value="2"/>
</dbReference>
<dbReference type="InterPro" id="IPR010071">
    <property type="entry name" value="AA_adenyl_dom"/>
</dbReference>
<dbReference type="InterPro" id="IPR036736">
    <property type="entry name" value="ACP-like_sf"/>
</dbReference>
<dbReference type="FunFam" id="3.30.559.30:FF:000006">
    <property type="entry name" value="Yersiniabactin polyketide/non-ribosomal peptide synthetase"/>
    <property type="match status" value="1"/>
</dbReference>
<keyword evidence="7" id="KW-0436">Ligase</keyword>
<dbReference type="Gene3D" id="1.10.10.1830">
    <property type="entry name" value="Non-ribosomal peptide synthase, adenylation domain"/>
    <property type="match status" value="1"/>
</dbReference>
<dbReference type="FunFam" id="3.40.50.980:FF:000001">
    <property type="entry name" value="Non-ribosomal peptide synthetase"/>
    <property type="match status" value="2"/>
</dbReference>
<dbReference type="FunFam" id="2.30.38.10:FF:000001">
    <property type="entry name" value="Non-ribosomal peptide synthetase PvdI"/>
    <property type="match status" value="1"/>
</dbReference>
<dbReference type="GO" id="GO:0031177">
    <property type="term" value="F:phosphopantetheine binding"/>
    <property type="evidence" value="ECO:0007669"/>
    <property type="project" value="InterPro"/>
</dbReference>
<dbReference type="InterPro" id="IPR041464">
    <property type="entry name" value="TubC_N"/>
</dbReference>
<dbReference type="GO" id="GO:0005829">
    <property type="term" value="C:cytosol"/>
    <property type="evidence" value="ECO:0007669"/>
    <property type="project" value="TreeGrafter"/>
</dbReference>
<dbReference type="HOGENOM" id="CLU_000022_0_8_3"/>
<organism evidence="10 11">
    <name type="scientific">Coleofasciculus chthonoplastes PCC 7420</name>
    <dbReference type="NCBI Taxonomy" id="118168"/>
    <lineage>
        <taxon>Bacteria</taxon>
        <taxon>Bacillati</taxon>
        <taxon>Cyanobacteriota</taxon>
        <taxon>Cyanophyceae</taxon>
        <taxon>Coleofasciculales</taxon>
        <taxon>Coleofasciculaceae</taxon>
        <taxon>Coleofasciculus</taxon>
    </lineage>
</organism>
<accession>B4VZM2</accession>
<dbReference type="Pfam" id="PF18563">
    <property type="entry name" value="TubC_N"/>
    <property type="match status" value="1"/>
</dbReference>
<sequence>MNLSFFLQELSIKGWKLWSEQGRLRYRAPNNEATASVLEQLKADKLDILKLLQEQPHLLEVYPLSYGQRALWFLWQLAPASPAYNVAFNCCICSQVDVAALQKVFQTLTERHPILRSTFPKLGTEPIQQVNPEQLVDFQQIDGTTWHPEDLKKQVIAAYQTPFNLEHGPVMRVRLFTRSAQEHILLLVIHHITGEGWSIGLLLDELKVLYPAFKMGQVVNLPPPEHSHPDYVHWQQNLIESPEGERLWNYWQQELAGELPVLNLPTDNPRPSVQSYKGASYPLHLSESLTQQLKELAQSEGTTLYTLLLAAFQVLLHRYTGQADILVGSPTASRHRPEFTQIVGYLVNPVVLRANLSGNPSFRAFLAHVRQKVVAAIAHQDYPFALIVERLQPERDLSRSPLFQACFVWQKLQQTPDVLKLYSNQVGTTVEWGGLVLEPFEMPQQEGQFDLTLEIAETDSFLVGDLKYNTDLFYEDTIARIVGHWQTLLNTIVTNPDQSVGELPLLTEQQRYQLLVEWNPTTTYPVSQCIHQWFETQVQRTPDAIAVVFADQQLTYQQLNERANQLAHYLQSLGVKPEVFVGLCVERSLEMIVGLLAILKAGGAYVPLDPAYPTERLAYMLADAHISVLVTQDKLKAILPPPTSALVTVILDRDWQLIAQQSTENPVSGVQPDHLMYIIYTSGSTGEPKGVLIPHSNVVRLFQATQDWFEFNPEDVWTLFHSYAFDFSVWELWGALIYGGRLVVVPYDISRSPEEFYQLLSQEQVTVLNQTPGAFRQLIQADEILGDAHPLSLRWVIFGGEALELQSLKPWWERHGDRTPTLINMYGITETTVHVTYRPLQSADLDQAASVIGRAIPDLQLYILDPQGQPVPIGVPGEMYVGGAGLARGYLNRPELTAQRFIPHPFSADPEARLYKTGDLARYLPSGDIEYLGRIDNQVKVRGFRIELGEIEAVLASHHKIRQAVVVAKADLSGNQRLIAYLVPQGEPPTTRELRDVLKQRLPEYMIPSAFVVLEAMPLNQNGKVDRHALPEPEANGGRSGALVPPQTLTQELIATIFTDVLGVPVGIYDNFFELGGHSLLATQIISRLRQAFELDLPMRSLFESPTVAELEQTLSQFRQVEPLEQDSARSLPSLVPAPDQRHQSFPLTDIQQAYWLGRDASFDLGNISSHAYFEIDTVDLNLERLNRAWQELVDHHDLLRAVVLPNGQQQILEQVPPYAFEILDLRHESPQTITTQLETIREQMSHQVLSTNQWPLFEIRASVLDEKRIRLHLSIDAIIADAWSLILIGQQWLHLYRHPDQSLPKLDLSFRDYVLAASAFKETPEYQRSKHYWLNRLHTLPPAPELPLTRNLASTPEPQFQRRSAQLLPQEWQQLKQKTVQGNLTPSIVLLTAFADILTLWSKSPKFTINLTLFNRLPLHPQVNDLVGDFTSLNLLEVNNSVATPFTNRAQRLQQQLWQDLDHHYFSGVDVQRELRRQRGHYQPMGVVFTSTLGLNSLTEEEFSLNQLGELVYGITQTPQVWLDQQVYEQDGGLVFNWDAIEELFPVGVLDDMFESYCQWLKTLATSEQAWDDPYPQLLPPAQREQRRAVNDTAAPVSKQTLQGLFLEQVNRNPQAIAMITPERRLTYEDVYLRANQLGHRLRQLGAAPNTLVAVVMEKGWEQIVAVLGILMSGAAYLPIDINLPQERQTYLLEQGEVKLVVSQSRLKEQLPLPKDVQCLVVKPEEFAELQVQELPSVQSVTDLAYVIYTSGSTGVPKGVMIDHQGAVNTILDINQRFGVTARDRVLALSALNFDLSVYDIFGLLAAGGAIVMPSPEKRTDPAHWLDLITAHQVTLWNTVPALMQMLVDYRADYPNPDILPLRLVLLSGDWIPLSLPQQVQALGSNLQVISLGGATEASIWSIYYPIEEVQPTQRSIPYGKPLQNQQFYVFNELMQPCPLWIPGYLYIGGIGLAQGYWKNPQKTEASFITHPLTGEQLYKTGDLGRYLPDGNIEFIGREDFQVKINGYRVELGEIESVLRQHPAVKETVVTTLGESREQKRLVAYVVPEQNATLKAQSAQTEAYDPHQLDGVIVDPLERIEFKLRQPGLRPKQAEQTTIELPKPEFDEALNQAYLARQSYRQFQRSSISLDDFSQFLSCLFPMQLESYPLPKYRYPSAGSLYPVQTYLWIKPNAVNGLDAGVYYYSPPDHRLVLISNSAEIDGSIYGGNQSIFEQSTFAIFLIGQFSAISPMYGDLAMNFCLLEAGHIGQLLMSNAPTYSLGLCPIGYLEFSQLREVFKLESTQRLLYSFVGGKIEAAQTQRWFSSDSGQRSPFNADELREYLQQKLPDYMVPKLFMALDTLPLTPNGKVNYKALPQPDQVNPPLEKVVTPPRTPVEKQLVQMVETILGLNGVGIDDNFFEIGGDSLVATRLISRIRKDFEIELPLRQFFEEPTVSHIADYIETVSWVGKELDEAEFDHDEEEI</sequence>
<dbReference type="InterPro" id="IPR006162">
    <property type="entry name" value="Ppantetheine_attach_site"/>
</dbReference>
<dbReference type="FunFam" id="3.30.300.30:FF:000010">
    <property type="entry name" value="Enterobactin synthetase component F"/>
    <property type="match status" value="1"/>
</dbReference>
<dbReference type="NCBIfam" id="TIGR01733">
    <property type="entry name" value="AA-adenyl-dom"/>
    <property type="match status" value="2"/>
</dbReference>
<dbReference type="Gene3D" id="2.30.38.10">
    <property type="entry name" value="Luciferase, Domain 3"/>
    <property type="match status" value="2"/>
</dbReference>
<dbReference type="PANTHER" id="PTHR45527:SF14">
    <property type="entry name" value="PLIPASTATIN SYNTHASE SUBUNIT B"/>
    <property type="match status" value="1"/>
</dbReference>
<dbReference type="PROSITE" id="PS00012">
    <property type="entry name" value="PHOSPHOPANTETHEINE"/>
    <property type="match status" value="2"/>
</dbReference>
<keyword evidence="11" id="KW-1185">Reference proteome</keyword>
<dbReference type="Pfam" id="PF00501">
    <property type="entry name" value="AMP-binding"/>
    <property type="match status" value="2"/>
</dbReference>
<dbReference type="InterPro" id="IPR057737">
    <property type="entry name" value="Condensation_MtbB-like"/>
</dbReference>
<evidence type="ECO:0000256" key="8">
    <source>
        <dbReference type="ARBA" id="ARBA00033440"/>
    </source>
</evidence>
<comment type="similarity">
    <text evidence="3">Belongs to the ATP-dependent AMP-binding enzyme family. MbtB subfamily.</text>
</comment>
<dbReference type="Gene3D" id="3.40.50.980">
    <property type="match status" value="4"/>
</dbReference>
<comment type="cofactor">
    <cofactor evidence="1">
        <name>pantetheine 4'-phosphate</name>
        <dbReference type="ChEBI" id="CHEBI:47942"/>
    </cofactor>
</comment>
<dbReference type="InterPro" id="IPR000415">
    <property type="entry name" value="Nitroreductase-like"/>
</dbReference>
<dbReference type="CDD" id="cd02142">
    <property type="entry name" value="McbC_SagB-like_oxidoreductase"/>
    <property type="match status" value="1"/>
</dbReference>
<dbReference type="PROSITE" id="PS00455">
    <property type="entry name" value="AMP_BINDING"/>
    <property type="match status" value="2"/>
</dbReference>
<dbReference type="InterPro" id="IPR020806">
    <property type="entry name" value="PKS_PP-bd"/>
</dbReference>
<dbReference type="EMBL" id="DS989863">
    <property type="protein sequence ID" value="EDX72552.1"/>
    <property type="molecule type" value="Genomic_DNA"/>
</dbReference>
<dbReference type="GO" id="GO:0008610">
    <property type="term" value="P:lipid biosynthetic process"/>
    <property type="evidence" value="ECO:0007669"/>
    <property type="project" value="UniProtKB-ARBA"/>
</dbReference>
<dbReference type="CDD" id="cd12114">
    <property type="entry name" value="A_NRPS_TlmIV_like"/>
    <property type="match status" value="1"/>
</dbReference>
<dbReference type="Pfam" id="PF00881">
    <property type="entry name" value="Nitroreductase"/>
    <property type="match status" value="1"/>
</dbReference>